<evidence type="ECO:0000259" key="1">
    <source>
        <dbReference type="Pfam" id="PF01814"/>
    </source>
</evidence>
<dbReference type="Proteomes" id="UP000720344">
    <property type="component" value="Unassembled WGS sequence"/>
</dbReference>
<sequence length="163" mass="17187">MTQIRDFLTGDHRHCDALFAAVEAALADEDKARAAAAFSAFNEAMLAHFAAEESLLFPAFEAATGMCEGPTAVMRGEHRQMRDLLASAAAALAAGNSDDYLGDAETLLILMQQHNVKEESILYPMCDRQLGVGSETLVGALRESIIGASPVNAAEISSSEAAA</sequence>
<evidence type="ECO:0000313" key="3">
    <source>
        <dbReference type="Proteomes" id="UP000720344"/>
    </source>
</evidence>
<proteinExistence type="predicted"/>
<dbReference type="Gene3D" id="1.20.120.520">
    <property type="entry name" value="nmb1532 protein domain like"/>
    <property type="match status" value="1"/>
</dbReference>
<protein>
    <submittedName>
        <fullName evidence="2">Hemerythrin domain-containing protein</fullName>
    </submittedName>
</protein>
<keyword evidence="3" id="KW-1185">Reference proteome</keyword>
<organism evidence="2 3">
    <name type="scientific">Rhodocyclus gracilis</name>
    <dbReference type="NCBI Taxonomy" id="2929842"/>
    <lineage>
        <taxon>Bacteria</taxon>
        <taxon>Pseudomonadati</taxon>
        <taxon>Pseudomonadota</taxon>
        <taxon>Betaproteobacteria</taxon>
        <taxon>Rhodocyclales</taxon>
        <taxon>Rhodocyclaceae</taxon>
        <taxon>Rhodocyclus</taxon>
    </lineage>
</organism>
<dbReference type="RefSeq" id="WP_167681157.1">
    <property type="nucleotide sequence ID" value="NZ_JAATWB010000003.1"/>
</dbReference>
<feature type="domain" description="Hemerythrin-like" evidence="1">
    <location>
        <begin position="5"/>
        <end position="126"/>
    </location>
</feature>
<dbReference type="EMBL" id="JAATWB010000003">
    <property type="protein sequence ID" value="NJA88675.1"/>
    <property type="molecule type" value="Genomic_DNA"/>
</dbReference>
<dbReference type="Pfam" id="PF01814">
    <property type="entry name" value="Hemerythrin"/>
    <property type="match status" value="1"/>
</dbReference>
<gene>
    <name evidence="2" type="ORF">HCX48_05480</name>
</gene>
<dbReference type="PANTHER" id="PTHR39966">
    <property type="entry name" value="BLL2471 PROTEIN-RELATED"/>
    <property type="match status" value="1"/>
</dbReference>
<name>A0ABX0WG28_9RHOO</name>
<reference evidence="3" key="1">
    <citation type="submission" date="2020-03" db="EMBL/GenBank/DDBJ databases">
        <title>Whole-genome sequence of the purple nonsulfur bacterium Rhodocyclus tenuis DSM112.</title>
        <authorList>
            <person name="Kyndt J.A."/>
            <person name="Meyer T.E."/>
        </authorList>
    </citation>
    <scope>NUCLEOTIDE SEQUENCE [LARGE SCALE GENOMIC DNA]</scope>
    <source>
        <strain evidence="3">DSM 112</strain>
    </source>
</reference>
<evidence type="ECO:0000313" key="2">
    <source>
        <dbReference type="EMBL" id="NJA88675.1"/>
    </source>
</evidence>
<dbReference type="InterPro" id="IPR012312">
    <property type="entry name" value="Hemerythrin-like"/>
</dbReference>
<dbReference type="PANTHER" id="PTHR39966:SF3">
    <property type="entry name" value="DUF438 DOMAIN-CONTAINING PROTEIN"/>
    <property type="match status" value="1"/>
</dbReference>
<accession>A0ABX0WG28</accession>
<comment type="caution">
    <text evidence="2">The sequence shown here is derived from an EMBL/GenBank/DDBJ whole genome shotgun (WGS) entry which is preliminary data.</text>
</comment>